<evidence type="ECO:0000313" key="2">
    <source>
        <dbReference type="EMBL" id="KAL0170867.1"/>
    </source>
</evidence>
<dbReference type="InterPro" id="IPR027417">
    <property type="entry name" value="P-loop_NTPase"/>
</dbReference>
<sequence>GKTLCFGIPMIHTILEWRKASDGKQSTDGPDDSEPRVESLYLPAEDSGDASAELEEDLQEEDVDDPSADEANDCETDDVTERQTQTNTHKQPLLGLILTPTRELAVQVKHHIDAVARFTGQCVLINTYC</sequence>
<evidence type="ECO:0000256" key="1">
    <source>
        <dbReference type="SAM" id="MobiDB-lite"/>
    </source>
</evidence>
<dbReference type="Proteomes" id="UP001529510">
    <property type="component" value="Unassembled WGS sequence"/>
</dbReference>
<organism evidence="2 3">
    <name type="scientific">Cirrhinus mrigala</name>
    <name type="common">Mrigala</name>
    <dbReference type="NCBI Taxonomy" id="683832"/>
    <lineage>
        <taxon>Eukaryota</taxon>
        <taxon>Metazoa</taxon>
        <taxon>Chordata</taxon>
        <taxon>Craniata</taxon>
        <taxon>Vertebrata</taxon>
        <taxon>Euteleostomi</taxon>
        <taxon>Actinopterygii</taxon>
        <taxon>Neopterygii</taxon>
        <taxon>Teleostei</taxon>
        <taxon>Ostariophysi</taxon>
        <taxon>Cypriniformes</taxon>
        <taxon>Cyprinidae</taxon>
        <taxon>Labeoninae</taxon>
        <taxon>Labeonini</taxon>
        <taxon>Cirrhinus</taxon>
    </lineage>
</organism>
<gene>
    <name evidence="2" type="ORF">M9458_035463</name>
</gene>
<dbReference type="SUPFAM" id="SSF52540">
    <property type="entry name" value="P-loop containing nucleoside triphosphate hydrolases"/>
    <property type="match status" value="1"/>
</dbReference>
<dbReference type="EMBL" id="JAMKFB020000017">
    <property type="protein sequence ID" value="KAL0170867.1"/>
    <property type="molecule type" value="Genomic_DNA"/>
</dbReference>
<comment type="caution">
    <text evidence="2">The sequence shown here is derived from an EMBL/GenBank/DDBJ whole genome shotgun (WGS) entry which is preliminary data.</text>
</comment>
<dbReference type="AlphaFoldDB" id="A0ABD0P9X3"/>
<proteinExistence type="predicted"/>
<keyword evidence="3" id="KW-1185">Reference proteome</keyword>
<accession>A0ABD0P9X3</accession>
<feature type="region of interest" description="Disordered" evidence="1">
    <location>
        <begin position="19"/>
        <end position="88"/>
    </location>
</feature>
<feature type="compositionally biased region" description="Acidic residues" evidence="1">
    <location>
        <begin position="46"/>
        <end position="78"/>
    </location>
</feature>
<dbReference type="Gene3D" id="3.40.50.300">
    <property type="entry name" value="P-loop containing nucleotide triphosphate hydrolases"/>
    <property type="match status" value="1"/>
</dbReference>
<name>A0ABD0P9X3_CIRMR</name>
<protein>
    <submittedName>
        <fullName evidence="2">Uncharacterized protein</fullName>
    </submittedName>
</protein>
<feature type="non-terminal residue" evidence="2">
    <location>
        <position position="1"/>
    </location>
</feature>
<reference evidence="2 3" key="1">
    <citation type="submission" date="2024-05" db="EMBL/GenBank/DDBJ databases">
        <title>Genome sequencing and assembly of Indian major carp, Cirrhinus mrigala (Hamilton, 1822).</title>
        <authorList>
            <person name="Mohindra V."/>
            <person name="Chowdhury L.M."/>
            <person name="Lal K."/>
            <person name="Jena J.K."/>
        </authorList>
    </citation>
    <scope>NUCLEOTIDE SEQUENCE [LARGE SCALE GENOMIC DNA]</scope>
    <source>
        <strain evidence="2">CM1030</strain>
        <tissue evidence="2">Blood</tissue>
    </source>
</reference>
<evidence type="ECO:0000313" key="3">
    <source>
        <dbReference type="Proteomes" id="UP001529510"/>
    </source>
</evidence>